<dbReference type="Proteomes" id="UP000256964">
    <property type="component" value="Unassembled WGS sequence"/>
</dbReference>
<evidence type="ECO:0000256" key="1">
    <source>
        <dbReference type="SAM" id="MobiDB-lite"/>
    </source>
</evidence>
<feature type="compositionally biased region" description="Low complexity" evidence="1">
    <location>
        <begin position="249"/>
        <end position="265"/>
    </location>
</feature>
<feature type="region of interest" description="Disordered" evidence="1">
    <location>
        <begin position="185"/>
        <end position="302"/>
    </location>
</feature>
<reference evidence="2 3" key="1">
    <citation type="journal article" date="2018" name="Biotechnol. Biofuels">
        <title>Integrative visual omics of the white-rot fungus Polyporus brumalis exposes the biotechnological potential of its oxidative enzymes for delignifying raw plant biomass.</title>
        <authorList>
            <person name="Miyauchi S."/>
            <person name="Rancon A."/>
            <person name="Drula E."/>
            <person name="Hage H."/>
            <person name="Chaduli D."/>
            <person name="Favel A."/>
            <person name="Grisel S."/>
            <person name="Henrissat B."/>
            <person name="Herpoel-Gimbert I."/>
            <person name="Ruiz-Duenas F.J."/>
            <person name="Chevret D."/>
            <person name="Hainaut M."/>
            <person name="Lin J."/>
            <person name="Wang M."/>
            <person name="Pangilinan J."/>
            <person name="Lipzen A."/>
            <person name="Lesage-Meessen L."/>
            <person name="Navarro D."/>
            <person name="Riley R."/>
            <person name="Grigoriev I.V."/>
            <person name="Zhou S."/>
            <person name="Raouche S."/>
            <person name="Rosso M.N."/>
        </authorList>
    </citation>
    <scope>NUCLEOTIDE SEQUENCE [LARGE SCALE GENOMIC DNA]</scope>
    <source>
        <strain evidence="2 3">BRFM 1820</strain>
    </source>
</reference>
<proteinExistence type="predicted"/>
<feature type="compositionally biased region" description="Basic and acidic residues" evidence="1">
    <location>
        <begin position="551"/>
        <end position="562"/>
    </location>
</feature>
<gene>
    <name evidence="2" type="ORF">OH76DRAFT_1486700</name>
</gene>
<protein>
    <submittedName>
        <fullName evidence="2">Uncharacterized protein</fullName>
    </submittedName>
</protein>
<accession>A0A371CXE8</accession>
<evidence type="ECO:0000313" key="2">
    <source>
        <dbReference type="EMBL" id="RDX44972.1"/>
    </source>
</evidence>
<name>A0A371CXE8_9APHY</name>
<feature type="compositionally biased region" description="Low complexity" evidence="1">
    <location>
        <begin position="192"/>
        <end position="206"/>
    </location>
</feature>
<feature type="compositionally biased region" description="Basic and acidic residues" evidence="1">
    <location>
        <begin position="209"/>
        <end position="218"/>
    </location>
</feature>
<keyword evidence="3" id="KW-1185">Reference proteome</keyword>
<dbReference type="AlphaFoldDB" id="A0A371CXE8"/>
<dbReference type="STRING" id="139420.A0A371CXE8"/>
<sequence length="562" mass="63356">MNQNSYIHSPYYSPPQVNVGQGYVPLPQTGVMVSTQTPIGMPQVRKPATWQGWQPPAFIDSAIPQDMPLAQQWASPGQYQVFEQRDARGAFTNPFAASPAHSLLRQSMHLGQHDSLAQVYLSPENERVLIEALKAGLTEGLTPRQIVERLQATNNGAGIGWKDMFLDHVERLYPQVFSMRTDSRSYEPLPYSSASQTQSSSSFTGSPDRSCRPQERHNTQRGRNVGSSRPTSGRRNRNRDRAGRYTHKAAAPMSAASTSSSQLSSHRPKRRGSLLDYHDNTLIPPSTTSHKPKAPNDTHRGSFRFTDDDKVFFIHFLRWRLRDGDVPERGVLYEELAEETPHHDAESWRKHWDSAPSLPDRIYIEARKRAVVANGAITTANSSEGESDIGADWGLEDEALPSTQVSSRLATTRLHQRITDEDLHKMAEFLVEKRHSLHYQSQSELWREFYGRPENKQRRTYNGWRGAARYYESKIQQYVDEITVGLTESNTDNEESEVYHETQPAEDDTRSQPSASTTSALHGNVRQASSPGISLKRSISEGESVVEEDEKPAKVECIDLTD</sequence>
<evidence type="ECO:0000313" key="3">
    <source>
        <dbReference type="Proteomes" id="UP000256964"/>
    </source>
</evidence>
<dbReference type="OrthoDB" id="3194584at2759"/>
<feature type="region of interest" description="Disordered" evidence="1">
    <location>
        <begin position="488"/>
        <end position="562"/>
    </location>
</feature>
<organism evidence="2 3">
    <name type="scientific">Lentinus brumalis</name>
    <dbReference type="NCBI Taxonomy" id="2498619"/>
    <lineage>
        <taxon>Eukaryota</taxon>
        <taxon>Fungi</taxon>
        <taxon>Dikarya</taxon>
        <taxon>Basidiomycota</taxon>
        <taxon>Agaricomycotina</taxon>
        <taxon>Agaricomycetes</taxon>
        <taxon>Polyporales</taxon>
        <taxon>Polyporaceae</taxon>
        <taxon>Lentinus</taxon>
    </lineage>
</organism>
<feature type="compositionally biased region" description="Polar residues" evidence="1">
    <location>
        <begin position="511"/>
        <end position="532"/>
    </location>
</feature>
<dbReference type="EMBL" id="KZ857443">
    <property type="protein sequence ID" value="RDX44972.1"/>
    <property type="molecule type" value="Genomic_DNA"/>
</dbReference>